<comment type="caution">
    <text evidence="2">The sequence shown here is derived from an EMBL/GenBank/DDBJ whole genome shotgun (WGS) entry which is preliminary data.</text>
</comment>
<reference evidence="2 3" key="1">
    <citation type="submission" date="2018-06" db="EMBL/GenBank/DDBJ databases">
        <title>Comparative genomics reveals the genomic features of Rhizophagus irregularis, R. cerebriforme, R. diaphanum and Gigaspora rosea, and their symbiotic lifestyle signature.</title>
        <authorList>
            <person name="Morin E."/>
            <person name="San Clemente H."/>
            <person name="Chen E.C.H."/>
            <person name="De La Providencia I."/>
            <person name="Hainaut M."/>
            <person name="Kuo A."/>
            <person name="Kohler A."/>
            <person name="Murat C."/>
            <person name="Tang N."/>
            <person name="Roy S."/>
            <person name="Loubradou J."/>
            <person name="Henrissat B."/>
            <person name="Grigoriev I.V."/>
            <person name="Corradi N."/>
            <person name="Roux C."/>
            <person name="Martin F.M."/>
        </authorList>
    </citation>
    <scope>NUCLEOTIDE SEQUENCE [LARGE SCALE GENOMIC DNA]</scope>
    <source>
        <strain evidence="2 3">DAOM 194757</strain>
    </source>
</reference>
<feature type="region of interest" description="Disordered" evidence="1">
    <location>
        <begin position="102"/>
        <end position="145"/>
    </location>
</feature>
<evidence type="ECO:0000313" key="2">
    <source>
        <dbReference type="EMBL" id="RIB06016.1"/>
    </source>
</evidence>
<name>A0A397UFT3_9GLOM</name>
<dbReference type="Proteomes" id="UP000266673">
    <property type="component" value="Unassembled WGS sequence"/>
</dbReference>
<protein>
    <submittedName>
        <fullName evidence="2">Uncharacterized protein</fullName>
    </submittedName>
</protein>
<gene>
    <name evidence="2" type="ORF">C2G38_2278921</name>
</gene>
<dbReference type="OrthoDB" id="2472681at2759"/>
<evidence type="ECO:0000256" key="1">
    <source>
        <dbReference type="SAM" id="MobiDB-lite"/>
    </source>
</evidence>
<dbReference type="EMBL" id="QKWP01001881">
    <property type="protein sequence ID" value="RIB06016.1"/>
    <property type="molecule type" value="Genomic_DNA"/>
</dbReference>
<keyword evidence="3" id="KW-1185">Reference proteome</keyword>
<accession>A0A397UFT3</accession>
<sequence>MQLFGENLKSWNIPHLLRYQIVLGFKFVGRCYTKKDVFEMASHYKAFINSLPLDSNQNLLLIKDLENNWMCDEWRMQCIDTGRLPIGLRIFYSKNKPSIRNDSFRPLELNQQQSLSNRSPAKLSAKPRKPSCIQHSVHDNESNEISLSKQKRKMMNIRKAKCEHKQKENISKKSKISVETSETISQQLSADISQQVVMSNNQDFINETNQLMDKFIEKFNAVRQHVLNILNC</sequence>
<proteinExistence type="predicted"/>
<feature type="compositionally biased region" description="Polar residues" evidence="1">
    <location>
        <begin position="109"/>
        <end position="119"/>
    </location>
</feature>
<organism evidence="2 3">
    <name type="scientific">Gigaspora rosea</name>
    <dbReference type="NCBI Taxonomy" id="44941"/>
    <lineage>
        <taxon>Eukaryota</taxon>
        <taxon>Fungi</taxon>
        <taxon>Fungi incertae sedis</taxon>
        <taxon>Mucoromycota</taxon>
        <taxon>Glomeromycotina</taxon>
        <taxon>Glomeromycetes</taxon>
        <taxon>Diversisporales</taxon>
        <taxon>Gigasporaceae</taxon>
        <taxon>Gigaspora</taxon>
    </lineage>
</organism>
<evidence type="ECO:0000313" key="3">
    <source>
        <dbReference type="Proteomes" id="UP000266673"/>
    </source>
</evidence>
<dbReference type="AlphaFoldDB" id="A0A397UFT3"/>